<reference evidence="4 5" key="1">
    <citation type="submission" date="2013-12" db="EMBL/GenBank/DDBJ databases">
        <title>Complete genome sequence of Rhizobium etli bv. mimosae IE4771.</title>
        <authorList>
            <person name="Bustos P."/>
            <person name="Santamaria R.I."/>
            <person name="Lozano L."/>
            <person name="Ormeno-Orrillo E."/>
            <person name="Rogel M.A."/>
            <person name="Romero D."/>
            <person name="Cevallos M.A."/>
            <person name="Martinez-Romero E."/>
            <person name="Gonzalez V."/>
        </authorList>
    </citation>
    <scope>NUCLEOTIDE SEQUENCE [LARGE SCALE GENOMIC DNA]</scope>
    <source>
        <strain evidence="4 5">IE4771</strain>
    </source>
</reference>
<feature type="domain" description="N-acetyltransferase" evidence="3">
    <location>
        <begin position="3"/>
        <end position="150"/>
    </location>
</feature>
<evidence type="ECO:0000256" key="1">
    <source>
        <dbReference type="ARBA" id="ARBA00022679"/>
    </source>
</evidence>
<evidence type="ECO:0000259" key="3">
    <source>
        <dbReference type="PROSITE" id="PS51186"/>
    </source>
</evidence>
<keyword evidence="1" id="KW-0808">Transferase</keyword>
<dbReference type="PANTHER" id="PTHR43877">
    <property type="entry name" value="AMINOALKYLPHOSPHONATE N-ACETYLTRANSFERASE-RELATED-RELATED"/>
    <property type="match status" value="1"/>
</dbReference>
<dbReference type="EMBL" id="CP006986">
    <property type="protein sequence ID" value="AIC28081.1"/>
    <property type="molecule type" value="Genomic_DNA"/>
</dbReference>
<dbReference type="Pfam" id="PF13673">
    <property type="entry name" value="Acetyltransf_10"/>
    <property type="match status" value="1"/>
</dbReference>
<dbReference type="PANTHER" id="PTHR43877:SF2">
    <property type="entry name" value="AMINOALKYLPHOSPHONATE N-ACETYLTRANSFERASE-RELATED"/>
    <property type="match status" value="1"/>
</dbReference>
<dbReference type="SUPFAM" id="SSF55729">
    <property type="entry name" value="Acyl-CoA N-acyltransferases (Nat)"/>
    <property type="match status" value="1"/>
</dbReference>
<keyword evidence="2" id="KW-0012">Acyltransferase</keyword>
<evidence type="ECO:0000256" key="2">
    <source>
        <dbReference type="ARBA" id="ARBA00023315"/>
    </source>
</evidence>
<dbReference type="Proteomes" id="UP000027180">
    <property type="component" value="Chromosome"/>
</dbReference>
<organism evidence="4 5">
    <name type="scientific">Rhizobium etli bv. mimosae str. IE4771</name>
    <dbReference type="NCBI Taxonomy" id="1432050"/>
    <lineage>
        <taxon>Bacteria</taxon>
        <taxon>Pseudomonadati</taxon>
        <taxon>Pseudomonadota</taxon>
        <taxon>Alphaproteobacteria</taxon>
        <taxon>Hyphomicrobiales</taxon>
        <taxon>Rhizobiaceae</taxon>
        <taxon>Rhizobium/Agrobacterium group</taxon>
        <taxon>Rhizobium</taxon>
    </lineage>
</organism>
<dbReference type="RefSeq" id="WP_186007803.1">
    <property type="nucleotide sequence ID" value="NZ_CP006986.1"/>
</dbReference>
<dbReference type="InterPro" id="IPR016181">
    <property type="entry name" value="Acyl_CoA_acyltransferase"/>
</dbReference>
<dbReference type="CDD" id="cd04301">
    <property type="entry name" value="NAT_SF"/>
    <property type="match status" value="1"/>
</dbReference>
<evidence type="ECO:0000313" key="4">
    <source>
        <dbReference type="EMBL" id="AIC28081.1"/>
    </source>
</evidence>
<sequence length="155" mass="16957">MRHEIVEARVEDAPDCVRVLRQSIAELCWADHHGDAAAIGEWLENKTAENVSMWIQNPRTIFFIGKVAGLISGVGSALVSGEITLLYVDPAVRYQGLSTALLEALEERLRCIGSSKSFLSSTETARAFYVSRGYIVAENGNPPKMEKTLICSGSK</sequence>
<proteinExistence type="predicted"/>
<dbReference type="InterPro" id="IPR000182">
    <property type="entry name" value="GNAT_dom"/>
</dbReference>
<dbReference type="AlphaFoldDB" id="A0A060I927"/>
<dbReference type="KEGG" id="rei:IE4771_CH02987"/>
<protein>
    <submittedName>
        <fullName evidence="4">N-Acyltransferase family protein</fullName>
    </submittedName>
</protein>
<dbReference type="InterPro" id="IPR050832">
    <property type="entry name" value="Bact_Acetyltransf"/>
</dbReference>
<dbReference type="PROSITE" id="PS51186">
    <property type="entry name" value="GNAT"/>
    <property type="match status" value="1"/>
</dbReference>
<name>A0A060I927_RHIET</name>
<evidence type="ECO:0000313" key="5">
    <source>
        <dbReference type="Proteomes" id="UP000027180"/>
    </source>
</evidence>
<gene>
    <name evidence="4" type="ORF">IE4771_CH02987</name>
</gene>
<dbReference type="GO" id="GO:0016747">
    <property type="term" value="F:acyltransferase activity, transferring groups other than amino-acyl groups"/>
    <property type="evidence" value="ECO:0007669"/>
    <property type="project" value="InterPro"/>
</dbReference>
<dbReference type="HOGENOM" id="CLU_087351_3_1_5"/>
<accession>A0A060I927</accession>
<dbReference type="Gene3D" id="3.40.630.30">
    <property type="match status" value="1"/>
</dbReference>